<dbReference type="PANTHER" id="PTHR30457">
    <property type="entry name" value="5'-NUCLEOTIDASE SURE"/>
    <property type="match status" value="1"/>
</dbReference>
<dbReference type="AlphaFoldDB" id="A0AA88AE72"/>
<dbReference type="GO" id="GO:0008252">
    <property type="term" value="F:nucleotidase activity"/>
    <property type="evidence" value="ECO:0007669"/>
    <property type="project" value="InterPro"/>
</dbReference>
<keyword evidence="3" id="KW-0378">Hydrolase</keyword>
<dbReference type="InterPro" id="IPR002828">
    <property type="entry name" value="SurE-like_Pase/nucleotidase"/>
</dbReference>
<dbReference type="GO" id="GO:0046872">
    <property type="term" value="F:metal ion binding"/>
    <property type="evidence" value="ECO:0007669"/>
    <property type="project" value="UniProtKB-KW"/>
</dbReference>
<evidence type="ECO:0000313" key="5">
    <source>
        <dbReference type="EMBL" id="GMN53088.1"/>
    </source>
</evidence>
<evidence type="ECO:0000256" key="2">
    <source>
        <dbReference type="ARBA" id="ARBA00022723"/>
    </source>
</evidence>
<dbReference type="Proteomes" id="UP001187192">
    <property type="component" value="Unassembled WGS sequence"/>
</dbReference>
<keyword evidence="6" id="KW-1185">Reference proteome</keyword>
<dbReference type="InterPro" id="IPR030048">
    <property type="entry name" value="SurE"/>
</dbReference>
<evidence type="ECO:0000256" key="1">
    <source>
        <dbReference type="ARBA" id="ARBA00011062"/>
    </source>
</evidence>
<feature type="domain" description="Survival protein SurE-like phosphatase/nucleotidase" evidence="4">
    <location>
        <begin position="3"/>
        <end position="90"/>
    </location>
</feature>
<comment type="caution">
    <text evidence="5">The sequence shown here is derived from an EMBL/GenBank/DDBJ whole genome shotgun (WGS) entry which is preliminary data.</text>
</comment>
<dbReference type="EMBL" id="BTGU01000044">
    <property type="protein sequence ID" value="GMN53088.1"/>
    <property type="molecule type" value="Genomic_DNA"/>
</dbReference>
<name>A0AA88AE72_FICCA</name>
<proteinExistence type="inferred from homology"/>
<dbReference type="SUPFAM" id="SSF64167">
    <property type="entry name" value="SurE-like"/>
    <property type="match status" value="1"/>
</dbReference>
<protein>
    <recommendedName>
        <fullName evidence="4">Survival protein SurE-like phosphatase/nucleotidase domain-containing protein</fullName>
    </recommendedName>
</protein>
<dbReference type="PANTHER" id="PTHR30457:SF16">
    <property type="entry name" value="SURVIVAL PROTEIN SURE-LIKE PHOSPHATASE_NUCLEOTIDASE DOMAIN-CONTAINING PROTEIN"/>
    <property type="match status" value="1"/>
</dbReference>
<evidence type="ECO:0000259" key="4">
    <source>
        <dbReference type="Pfam" id="PF01975"/>
    </source>
</evidence>
<reference evidence="5" key="1">
    <citation type="submission" date="2023-07" db="EMBL/GenBank/DDBJ databases">
        <title>draft genome sequence of fig (Ficus carica).</title>
        <authorList>
            <person name="Takahashi T."/>
            <person name="Nishimura K."/>
        </authorList>
    </citation>
    <scope>NUCLEOTIDE SEQUENCE</scope>
</reference>
<evidence type="ECO:0000256" key="3">
    <source>
        <dbReference type="ARBA" id="ARBA00022801"/>
    </source>
</evidence>
<accession>A0AA88AE72</accession>
<dbReference type="Pfam" id="PF01975">
    <property type="entry name" value="SurE"/>
    <property type="match status" value="1"/>
</dbReference>
<evidence type="ECO:0000313" key="6">
    <source>
        <dbReference type="Proteomes" id="UP001187192"/>
    </source>
</evidence>
<sequence>MSIHSGAVAAAREALICGVPSLCISLNWKKDVSCESNMREAVGVCLPLIHAALKSVQKGVFPKSCLLNVEIPSCPLQNKGFKLTRQSLWRSSLSWQAVSANKHPSAGNFMSNQQSLGVMLAQLGRDASAAGAARRLNSQRRNVEIESVGVAGKPNSQQTVKKYFRLEFLDKDLHNADDDLDIKALEDGFVSITPVSLSPTLQSEVQTSVSNWITDGRSSSLCALSGSKKTLAVPLPVL</sequence>
<gene>
    <name evidence="5" type="ORF">TIFTF001_022239</name>
</gene>
<dbReference type="InterPro" id="IPR036523">
    <property type="entry name" value="SurE-like_sf"/>
</dbReference>
<organism evidence="5 6">
    <name type="scientific">Ficus carica</name>
    <name type="common">Common fig</name>
    <dbReference type="NCBI Taxonomy" id="3494"/>
    <lineage>
        <taxon>Eukaryota</taxon>
        <taxon>Viridiplantae</taxon>
        <taxon>Streptophyta</taxon>
        <taxon>Embryophyta</taxon>
        <taxon>Tracheophyta</taxon>
        <taxon>Spermatophyta</taxon>
        <taxon>Magnoliopsida</taxon>
        <taxon>eudicotyledons</taxon>
        <taxon>Gunneridae</taxon>
        <taxon>Pentapetalae</taxon>
        <taxon>rosids</taxon>
        <taxon>fabids</taxon>
        <taxon>Rosales</taxon>
        <taxon>Moraceae</taxon>
        <taxon>Ficeae</taxon>
        <taxon>Ficus</taxon>
    </lineage>
</organism>
<comment type="similarity">
    <text evidence="1">Belongs to the SurE nucleotidase family.</text>
</comment>
<dbReference type="Gene3D" id="3.40.1210.10">
    <property type="entry name" value="Survival protein SurE-like phosphatase/nucleotidase"/>
    <property type="match status" value="1"/>
</dbReference>
<keyword evidence="2" id="KW-0479">Metal-binding</keyword>